<name>A0AA36AL24_OCTVU</name>
<dbReference type="InterPro" id="IPR033393">
    <property type="entry name" value="NRBF2_MIT"/>
</dbReference>
<organism evidence="2 3">
    <name type="scientific">Octopus vulgaris</name>
    <name type="common">Common octopus</name>
    <dbReference type="NCBI Taxonomy" id="6645"/>
    <lineage>
        <taxon>Eukaryota</taxon>
        <taxon>Metazoa</taxon>
        <taxon>Spiralia</taxon>
        <taxon>Lophotrochozoa</taxon>
        <taxon>Mollusca</taxon>
        <taxon>Cephalopoda</taxon>
        <taxon>Coleoidea</taxon>
        <taxon>Octopodiformes</taxon>
        <taxon>Octopoda</taxon>
        <taxon>Incirrata</taxon>
        <taxon>Octopodidae</taxon>
        <taxon>Octopus</taxon>
    </lineage>
</organism>
<reference evidence="2" key="1">
    <citation type="submission" date="2023-08" db="EMBL/GenBank/DDBJ databases">
        <authorList>
            <person name="Alioto T."/>
            <person name="Alioto T."/>
            <person name="Gomez Garrido J."/>
        </authorList>
    </citation>
    <scope>NUCLEOTIDE SEQUENCE</scope>
</reference>
<dbReference type="SUPFAM" id="SSF140361">
    <property type="entry name" value="MIT domain-like"/>
    <property type="match status" value="1"/>
</dbReference>
<proteinExistence type="predicted"/>
<accession>A0AA36AL24</accession>
<gene>
    <name evidence="2" type="ORF">OCTVUL_1B024182</name>
</gene>
<dbReference type="Pfam" id="PF17169">
    <property type="entry name" value="NRBF2_MIT"/>
    <property type="match status" value="1"/>
</dbReference>
<dbReference type="Gene3D" id="1.20.58.80">
    <property type="entry name" value="Phosphotransferase system, lactose/cellobiose-type IIA subunit"/>
    <property type="match status" value="1"/>
</dbReference>
<feature type="domain" description="Nuclear receptor-binding factor 2 MIT" evidence="1">
    <location>
        <begin position="13"/>
        <end position="47"/>
    </location>
</feature>
<protein>
    <recommendedName>
        <fullName evidence="1">Nuclear receptor-binding factor 2 MIT domain-containing protein</fullName>
    </recommendedName>
</protein>
<keyword evidence="3" id="KW-1185">Reference proteome</keyword>
<evidence type="ECO:0000313" key="3">
    <source>
        <dbReference type="Proteomes" id="UP001162480"/>
    </source>
</evidence>
<dbReference type="Proteomes" id="UP001162480">
    <property type="component" value="Chromosome 2"/>
</dbReference>
<evidence type="ECO:0000313" key="2">
    <source>
        <dbReference type="EMBL" id="CAI9717463.1"/>
    </source>
</evidence>
<evidence type="ECO:0000259" key="1">
    <source>
        <dbReference type="Pfam" id="PF17169"/>
    </source>
</evidence>
<dbReference type="EMBL" id="OX597815">
    <property type="protein sequence ID" value="CAI9717463.1"/>
    <property type="molecule type" value="Genomic_DNA"/>
</dbReference>
<dbReference type="AlphaFoldDB" id="A0AA36AL24"/>
<sequence>MWSPTDSPWSPITSPLNQAHQLGRQADVYVKSGKFEEALHCHKRAAGENVKELVCEGVAIVRPHLGDCRGRFAKQYHCSGA</sequence>